<proteinExistence type="predicted"/>
<feature type="region of interest" description="Disordered" evidence="1">
    <location>
        <begin position="1"/>
        <end position="30"/>
    </location>
</feature>
<reference evidence="3" key="1">
    <citation type="submission" date="2018-11" db="EMBL/GenBank/DDBJ databases">
        <authorList>
            <person name="Alioto T."/>
            <person name="Alioto T."/>
        </authorList>
    </citation>
    <scope>NUCLEOTIDE SEQUENCE</scope>
</reference>
<dbReference type="AlphaFoldDB" id="A0A8B6HKX7"/>
<evidence type="ECO:0000259" key="2">
    <source>
        <dbReference type="Pfam" id="PF12736"/>
    </source>
</evidence>
<evidence type="ECO:0000256" key="1">
    <source>
        <dbReference type="SAM" id="MobiDB-lite"/>
    </source>
</evidence>
<dbReference type="Pfam" id="PF12736">
    <property type="entry name" value="CABIT"/>
    <property type="match status" value="1"/>
</dbReference>
<organism evidence="3 4">
    <name type="scientific">Mytilus galloprovincialis</name>
    <name type="common">Mediterranean mussel</name>
    <dbReference type="NCBI Taxonomy" id="29158"/>
    <lineage>
        <taxon>Eukaryota</taxon>
        <taxon>Metazoa</taxon>
        <taxon>Spiralia</taxon>
        <taxon>Lophotrochozoa</taxon>
        <taxon>Mollusca</taxon>
        <taxon>Bivalvia</taxon>
        <taxon>Autobranchia</taxon>
        <taxon>Pteriomorphia</taxon>
        <taxon>Mytilida</taxon>
        <taxon>Mytiloidea</taxon>
        <taxon>Mytilidae</taxon>
        <taxon>Mytilinae</taxon>
        <taxon>Mytilus</taxon>
    </lineage>
</organism>
<feature type="domain" description="CABIT" evidence="2">
    <location>
        <begin position="93"/>
        <end position="306"/>
    </location>
</feature>
<comment type="caution">
    <text evidence="3">The sequence shown here is derived from an EMBL/GenBank/DDBJ whole genome shotgun (WGS) entry which is preliminary data.</text>
</comment>
<gene>
    <name evidence="3" type="ORF">MGAL_10B082014</name>
</gene>
<dbReference type="Proteomes" id="UP000596742">
    <property type="component" value="Unassembled WGS sequence"/>
</dbReference>
<dbReference type="OrthoDB" id="6097759at2759"/>
<accession>A0A8B6HKX7</accession>
<evidence type="ECO:0000313" key="4">
    <source>
        <dbReference type="Proteomes" id="UP000596742"/>
    </source>
</evidence>
<sequence length="372" mass="42490">MSGSVRKKTRLRQAVARQESIREEPKKAQWSNQEYTTEEILKQFSLPQIVKCNQDSVRIRSDSPLPINFGNPLVFYDKRTVRKLLAKNIGIDAVSNKYHEINDTIVIPADYEGLFLRLQSRTCKDNTCFRSIEAMAKNNVRAFLNMTKFTAFRIGENVTTNDYTKVDYTPGSVFIVDSVCTGTSRTRKDVVQHSYLKCKDEKDVQILIPFHHPGEFSEVLANNNRMSVNSEYLIANQKFPMVVRFISSKQKPRLKSFSGLFTLIDSFEESTVIGCVLNPSGFTMFELPVSSPLSFHLALNNQEMNQHPVVKNALKLCEAKNKLYAKDMKYKFKFVHRIGEKCSIVPEEEEDDGPTSALDSARFGVTITYLYI</sequence>
<keyword evidence="4" id="KW-1185">Reference proteome</keyword>
<protein>
    <recommendedName>
        <fullName evidence="2">CABIT domain-containing protein</fullName>
    </recommendedName>
</protein>
<name>A0A8B6HKX7_MYTGA</name>
<evidence type="ECO:0000313" key="3">
    <source>
        <dbReference type="EMBL" id="VDI80243.1"/>
    </source>
</evidence>
<feature type="compositionally biased region" description="Basic residues" evidence="1">
    <location>
        <begin position="1"/>
        <end position="11"/>
    </location>
</feature>
<dbReference type="InterPro" id="IPR025946">
    <property type="entry name" value="CABIT_dom"/>
</dbReference>
<dbReference type="EMBL" id="UYJE01010160">
    <property type="protein sequence ID" value="VDI80243.1"/>
    <property type="molecule type" value="Genomic_DNA"/>
</dbReference>